<dbReference type="AlphaFoldDB" id="A0A1L7TUE5"/>
<reference evidence="4" key="1">
    <citation type="journal article" date="2016" name="Genome Biol. Evol.">
        <title>Comparative 'omics' of the Fusarium fujikuroi species complex highlights differences in genetic potential and metabolite synthesis.</title>
        <authorList>
            <person name="Niehaus E.-M."/>
            <person name="Muensterkoetter M."/>
            <person name="Proctor R.H."/>
            <person name="Brown D.W."/>
            <person name="Sharon A."/>
            <person name="Idan Y."/>
            <person name="Oren-Young L."/>
            <person name="Sieber C.M."/>
            <person name="Novak O."/>
            <person name="Pencik A."/>
            <person name="Tarkowska D."/>
            <person name="Hromadova K."/>
            <person name="Freeman S."/>
            <person name="Maymon M."/>
            <person name="Elazar M."/>
            <person name="Youssef S.A."/>
            <person name="El-Shabrawy E.S.M."/>
            <person name="Shalaby A.B.A."/>
            <person name="Houterman P."/>
            <person name="Brock N.L."/>
            <person name="Burkhardt I."/>
            <person name="Tsavkelova E.A."/>
            <person name="Dickschat J.S."/>
            <person name="Galuszka P."/>
            <person name="Gueldener U."/>
            <person name="Tudzynski B."/>
        </authorList>
    </citation>
    <scope>NUCLEOTIDE SEQUENCE [LARGE SCALE GENOMIC DNA]</scope>
    <source>
        <strain evidence="4">MRC7560</strain>
    </source>
</reference>
<proteinExistence type="predicted"/>
<dbReference type="InterPro" id="IPR001138">
    <property type="entry name" value="Zn2Cys6_DnaBD"/>
</dbReference>
<dbReference type="GO" id="GO:0008270">
    <property type="term" value="F:zinc ion binding"/>
    <property type="evidence" value="ECO:0007669"/>
    <property type="project" value="InterPro"/>
</dbReference>
<name>A0A1L7TUE5_FUSMA</name>
<dbReference type="CDD" id="cd00067">
    <property type="entry name" value="GAL4"/>
    <property type="match status" value="1"/>
</dbReference>
<keyword evidence="1" id="KW-0539">Nucleus</keyword>
<gene>
    <name evidence="3" type="ORF">FMAN_09893</name>
</gene>
<accession>A0A1L7TUE5</accession>
<dbReference type="Gene3D" id="4.10.240.10">
    <property type="entry name" value="Zn(2)-C6 fungal-type DNA-binding domain"/>
    <property type="match status" value="1"/>
</dbReference>
<dbReference type="RefSeq" id="XP_041686379.1">
    <property type="nucleotide sequence ID" value="XM_041820506.1"/>
</dbReference>
<dbReference type="GO" id="GO:0000981">
    <property type="term" value="F:DNA-binding transcription factor activity, RNA polymerase II-specific"/>
    <property type="evidence" value="ECO:0007669"/>
    <property type="project" value="InterPro"/>
</dbReference>
<feature type="domain" description="Zn(2)-C6 fungal-type" evidence="2">
    <location>
        <begin position="10"/>
        <end position="38"/>
    </location>
</feature>
<dbReference type="PROSITE" id="PS50048">
    <property type="entry name" value="ZN2_CY6_FUNGAL_2"/>
    <property type="match status" value="1"/>
</dbReference>
<dbReference type="InterPro" id="IPR053175">
    <property type="entry name" value="DHMBA_Reg_Transcription_Factor"/>
</dbReference>
<dbReference type="InterPro" id="IPR036864">
    <property type="entry name" value="Zn2-C6_fun-type_DNA-bd_sf"/>
</dbReference>
<evidence type="ECO:0000259" key="2">
    <source>
        <dbReference type="PROSITE" id="PS50048"/>
    </source>
</evidence>
<dbReference type="PANTHER" id="PTHR38791:SF1">
    <property type="entry name" value="TRANSCRIPTION FACTOR, PUTATIVE-RELATED"/>
    <property type="match status" value="1"/>
</dbReference>
<organism evidence="3 4">
    <name type="scientific">Fusarium mangiferae</name>
    <name type="common">Mango malformation disease fungus</name>
    <dbReference type="NCBI Taxonomy" id="192010"/>
    <lineage>
        <taxon>Eukaryota</taxon>
        <taxon>Fungi</taxon>
        <taxon>Dikarya</taxon>
        <taxon>Ascomycota</taxon>
        <taxon>Pezizomycotina</taxon>
        <taxon>Sordariomycetes</taxon>
        <taxon>Hypocreomycetidae</taxon>
        <taxon>Hypocreales</taxon>
        <taxon>Nectriaceae</taxon>
        <taxon>Fusarium</taxon>
        <taxon>Fusarium fujikuroi species complex</taxon>
    </lineage>
</organism>
<dbReference type="EMBL" id="FCQH01000011">
    <property type="protein sequence ID" value="CVL00452.1"/>
    <property type="molecule type" value="Genomic_DNA"/>
</dbReference>
<keyword evidence="4" id="KW-1185">Reference proteome</keyword>
<dbReference type="Proteomes" id="UP000184255">
    <property type="component" value="Unassembled WGS sequence"/>
</dbReference>
<sequence length="472" mass="53163">MVFYGRPSKDCAPCRKRKTRCDLVPTGCSQCRRAKITCHGYRTANELVFRDETRSTMQKVLASQRGSLLPSTPQWSPDMSARHAFLSLYAGTYSTDLASLQPLLEHAPPQGYLQVSVDAVGLAFMAFMLNRQDLIPLAYQRYLTAIRSLGTVVRSSMQANHNLDSQPLSDVTLQCVLLLDLYEKMAYQHHRSSKSPGLLLSHVHGALSIVQSRPRGEFLNPTIQRLATQSLFAFTLSCGAAEIHIPEALVRLYRELCSYIQSIPWSMIGLLIRLINLRADLREGKFDPIDVVKRARDLYDELSRRENQMPRFLWPQRRDACETGAFDHYYDVYPNHQAVQIFNLNRFHRLDAAEIIQKFEPSTEIAENIAQMTQAICASVPAIISPTARSHNSIPFSPLQILECSALLSPLYAAARNTQDPAMRDWILQTLMYMANSGVKLARSVAHVLMFEPLASQWAVFGIVGNYSVVGI</sequence>
<evidence type="ECO:0000256" key="1">
    <source>
        <dbReference type="ARBA" id="ARBA00023242"/>
    </source>
</evidence>
<dbReference type="VEuPathDB" id="FungiDB:FMAN_09893"/>
<evidence type="ECO:0000313" key="3">
    <source>
        <dbReference type="EMBL" id="CVL00452.1"/>
    </source>
</evidence>
<dbReference type="PANTHER" id="PTHR38791">
    <property type="entry name" value="ZN(II)2CYS6 TRANSCRIPTION FACTOR (EUROFUNG)-RELATED-RELATED"/>
    <property type="match status" value="1"/>
</dbReference>
<evidence type="ECO:0000313" key="4">
    <source>
        <dbReference type="Proteomes" id="UP000184255"/>
    </source>
</evidence>
<dbReference type="GeneID" id="65089150"/>
<dbReference type="SUPFAM" id="SSF57701">
    <property type="entry name" value="Zn2/Cys6 DNA-binding domain"/>
    <property type="match status" value="1"/>
</dbReference>
<comment type="caution">
    <text evidence="3">The sequence shown here is derived from an EMBL/GenBank/DDBJ whole genome shotgun (WGS) entry which is preliminary data.</text>
</comment>
<protein>
    <recommendedName>
        <fullName evidence="2">Zn(2)-C6 fungal-type domain-containing protein</fullName>
    </recommendedName>
</protein>